<organism evidence="3 4">
    <name type="scientific">Parvularcula bermudensis (strain ATCC BAA-594 / HTCC2503 / KCTC 12087)</name>
    <dbReference type="NCBI Taxonomy" id="314260"/>
    <lineage>
        <taxon>Bacteria</taxon>
        <taxon>Pseudomonadati</taxon>
        <taxon>Pseudomonadota</taxon>
        <taxon>Alphaproteobacteria</taxon>
        <taxon>Parvularculales</taxon>
        <taxon>Parvularculaceae</taxon>
        <taxon>Parvularcula</taxon>
    </lineage>
</organism>
<reference evidence="4" key="1">
    <citation type="submission" date="2010-08" db="EMBL/GenBank/DDBJ databases">
        <title>Genome sequence of Parvularcula bermudensis HTCC2503.</title>
        <authorList>
            <person name="Kang D.-M."/>
            <person name="Oh H.-M."/>
            <person name="Cho J.-C."/>
        </authorList>
    </citation>
    <scope>NUCLEOTIDE SEQUENCE [LARGE SCALE GENOMIC DNA]</scope>
    <source>
        <strain evidence="4">ATCC BAA-594 / HTCC2503 / KCTC 12087</strain>
    </source>
</reference>
<keyword evidence="4" id="KW-1185">Reference proteome</keyword>
<evidence type="ECO:0008006" key="5">
    <source>
        <dbReference type="Google" id="ProtNLM"/>
    </source>
</evidence>
<proteinExistence type="predicted"/>
<dbReference type="KEGG" id="pbr:PB2503_12684"/>
<keyword evidence="2" id="KW-0472">Membrane</keyword>
<dbReference type="Proteomes" id="UP000001302">
    <property type="component" value="Chromosome"/>
</dbReference>
<feature type="compositionally biased region" description="Low complexity" evidence="1">
    <location>
        <begin position="235"/>
        <end position="248"/>
    </location>
</feature>
<evidence type="ECO:0000313" key="3">
    <source>
        <dbReference type="EMBL" id="ADM10574.1"/>
    </source>
</evidence>
<evidence type="ECO:0000313" key="4">
    <source>
        <dbReference type="Proteomes" id="UP000001302"/>
    </source>
</evidence>
<reference evidence="3 4" key="2">
    <citation type="journal article" date="2011" name="J. Bacteriol.">
        <title>Complete genome sequence of strain HTCC2503T of Parvularcula bermudensis, the type species of the order "Parvularculales" in the class Alphaproteobacteria.</title>
        <authorList>
            <person name="Oh H.M."/>
            <person name="Kang I."/>
            <person name="Vergin K.L."/>
            <person name="Kang D."/>
            <person name="Rhee K.H."/>
            <person name="Giovannoni S.J."/>
            <person name="Cho J.C."/>
        </authorList>
    </citation>
    <scope>NUCLEOTIDE SEQUENCE [LARGE SCALE GENOMIC DNA]</scope>
    <source>
        <strain evidence="4">ATCC BAA-594 / HTCC2503 / KCTC 12087</strain>
    </source>
</reference>
<dbReference type="EMBL" id="CP002156">
    <property type="protein sequence ID" value="ADM10574.1"/>
    <property type="molecule type" value="Genomic_DNA"/>
</dbReference>
<feature type="transmembrane region" description="Helical" evidence="2">
    <location>
        <begin position="27"/>
        <end position="47"/>
    </location>
</feature>
<feature type="region of interest" description="Disordered" evidence="1">
    <location>
        <begin position="235"/>
        <end position="260"/>
    </location>
</feature>
<keyword evidence="2" id="KW-0812">Transmembrane</keyword>
<protein>
    <recommendedName>
        <fullName evidence="5">Tetratricopeptide repeat-like domain-containing protein</fullName>
    </recommendedName>
</protein>
<sequence length="260" mass="26747">MAQEDALLREVDDDLLQDKVMATARRYGPLALGAAAIVTVAVGAFSITQSRGDRAAVERATLFSEAVAAAEQDESAGAAIMLAAADRLDGLYQRMAEMQAAAYLAREGLGAEAATELQAIAADGSLPMRLRDVARLKAGYIMADLDQDVAARLAADVETPAMKGLARELEALILLEQEKYGDAYAALTDLAEGQGAGVTAGLAARARLLAPVADAGRQGVSLSLAASPEQSLLDQLSLPSLPASADPEGGVGPDAADRAE</sequence>
<dbReference type="RefSeq" id="WP_013301548.1">
    <property type="nucleotide sequence ID" value="NC_014414.1"/>
</dbReference>
<dbReference type="eggNOG" id="COG4649">
    <property type="taxonomic scope" value="Bacteria"/>
</dbReference>
<dbReference type="STRING" id="314260.PB2503_12684"/>
<dbReference type="HOGENOM" id="CLU_1068961_0_0_5"/>
<dbReference type="OrthoDB" id="7173339at2"/>
<evidence type="ECO:0000256" key="2">
    <source>
        <dbReference type="SAM" id="Phobius"/>
    </source>
</evidence>
<name>E0TFL4_PARBH</name>
<accession>E0TFL4</accession>
<dbReference type="AlphaFoldDB" id="E0TFL4"/>
<keyword evidence="2" id="KW-1133">Transmembrane helix</keyword>
<evidence type="ECO:0000256" key="1">
    <source>
        <dbReference type="SAM" id="MobiDB-lite"/>
    </source>
</evidence>
<gene>
    <name evidence="3" type="ordered locus">PB2503_12684</name>
</gene>